<feature type="compositionally biased region" description="Basic and acidic residues" evidence="1">
    <location>
        <begin position="181"/>
        <end position="191"/>
    </location>
</feature>
<feature type="compositionally biased region" description="Low complexity" evidence="1">
    <location>
        <begin position="42"/>
        <end position="52"/>
    </location>
</feature>
<dbReference type="PANTHER" id="PTHR14689:SF0">
    <property type="entry name" value="COILED-COIL DOMAIN-CONTAINING PROTEIN 82"/>
    <property type="match status" value="1"/>
</dbReference>
<dbReference type="GeneTree" id="ENSGT00390000004986"/>
<feature type="region of interest" description="Disordered" evidence="1">
    <location>
        <begin position="14"/>
        <end position="245"/>
    </location>
</feature>
<feature type="compositionally biased region" description="Basic residues" evidence="1">
    <location>
        <begin position="106"/>
        <end position="118"/>
    </location>
</feature>
<evidence type="ECO:0000259" key="3">
    <source>
        <dbReference type="Pfam" id="PF13926"/>
    </source>
</evidence>
<dbReference type="Pfam" id="PF13926">
    <property type="entry name" value="DUF4211"/>
    <property type="match status" value="2"/>
</dbReference>
<dbReference type="AlphaFoldDB" id="A0A4W5JKD4"/>
<proteinExistence type="predicted"/>
<feature type="transmembrane region" description="Helical" evidence="2">
    <location>
        <begin position="336"/>
        <end position="355"/>
    </location>
</feature>
<reference evidence="4" key="2">
    <citation type="submission" date="2025-08" db="UniProtKB">
        <authorList>
            <consortium name="Ensembl"/>
        </authorList>
    </citation>
    <scope>IDENTIFICATION</scope>
</reference>
<dbReference type="Ensembl" id="ENSHHUT00000000102.1">
    <property type="protein sequence ID" value="ENSHHUP00000000101.1"/>
    <property type="gene ID" value="ENSHHUG00000000081.1"/>
</dbReference>
<feature type="compositionally biased region" description="Basic and acidic residues" evidence="1">
    <location>
        <begin position="220"/>
        <end position="244"/>
    </location>
</feature>
<protein>
    <submittedName>
        <fullName evidence="4">Coiled-coil domain containing 82</fullName>
    </submittedName>
</protein>
<reference evidence="4" key="3">
    <citation type="submission" date="2025-09" db="UniProtKB">
        <authorList>
            <consortium name="Ensembl"/>
        </authorList>
    </citation>
    <scope>IDENTIFICATION</scope>
</reference>
<dbReference type="GO" id="GO:0005634">
    <property type="term" value="C:nucleus"/>
    <property type="evidence" value="ECO:0007669"/>
    <property type="project" value="TreeGrafter"/>
</dbReference>
<feature type="domain" description="DUF4211" evidence="3">
    <location>
        <begin position="224"/>
        <end position="323"/>
    </location>
</feature>
<dbReference type="Proteomes" id="UP000314982">
    <property type="component" value="Unassembled WGS sequence"/>
</dbReference>
<feature type="domain" description="DUF4211" evidence="3">
    <location>
        <begin position="372"/>
        <end position="417"/>
    </location>
</feature>
<accession>A0A4W5JKD4</accession>
<evidence type="ECO:0000313" key="5">
    <source>
        <dbReference type="Proteomes" id="UP000314982"/>
    </source>
</evidence>
<feature type="compositionally biased region" description="Acidic residues" evidence="1">
    <location>
        <begin position="192"/>
        <end position="204"/>
    </location>
</feature>
<keyword evidence="5" id="KW-1185">Reference proteome</keyword>
<organism evidence="4 5">
    <name type="scientific">Hucho hucho</name>
    <name type="common">huchen</name>
    <dbReference type="NCBI Taxonomy" id="62062"/>
    <lineage>
        <taxon>Eukaryota</taxon>
        <taxon>Metazoa</taxon>
        <taxon>Chordata</taxon>
        <taxon>Craniata</taxon>
        <taxon>Vertebrata</taxon>
        <taxon>Euteleostomi</taxon>
        <taxon>Actinopterygii</taxon>
        <taxon>Neopterygii</taxon>
        <taxon>Teleostei</taxon>
        <taxon>Protacanthopterygii</taxon>
        <taxon>Salmoniformes</taxon>
        <taxon>Salmonidae</taxon>
        <taxon>Salmoninae</taxon>
        <taxon>Hucho</taxon>
    </lineage>
</organism>
<evidence type="ECO:0000256" key="1">
    <source>
        <dbReference type="SAM" id="MobiDB-lite"/>
    </source>
</evidence>
<evidence type="ECO:0000313" key="4">
    <source>
        <dbReference type="Ensembl" id="ENSHHUP00000000101.1"/>
    </source>
</evidence>
<dbReference type="InterPro" id="IPR025451">
    <property type="entry name" value="DUF4211"/>
</dbReference>
<feature type="compositionally biased region" description="Low complexity" evidence="1">
    <location>
        <begin position="70"/>
        <end position="81"/>
    </location>
</feature>
<keyword evidence="2" id="KW-1133">Transmembrane helix</keyword>
<dbReference type="STRING" id="62062.ENSHHUP00000000101"/>
<feature type="compositionally biased region" description="Basic residues" evidence="1">
    <location>
        <begin position="160"/>
        <end position="170"/>
    </location>
</feature>
<sequence length="512" mass="58195">MESLYKRQVFATMRKNKAEAKKKRAQIGLPSSILDDSDEESCASTTSISASDSESEYQNSDSGSESTPASGEQSEGSSSSEGRSRPRRKRVLADSSSDSDSDVGTKPKRKVVPKKRIKQQSQDSDSEDQSAAQNVKQFAEAKETAAKRKQRQCQLLALSKKMKSRVPKRRGTLEIQDSGEEEKGKEAKDASGGDEDDDHNDDAPELLVGSSEEEAADDSDSPKDFIVEDKKKTGDKESSSDEKAVSLPRQFITGSQLSHFQVVVKALMINVLDETFLKSLYGGDRTKRYAQEMMASLFHFDERTILPRLENLKQRSHWTDRYKVKKHFRELRHSTFAAYSLICIHLCLYFGLYFGEKKYMQTEVCFCVHVQERVESYPKVRLMKLGLHGSVCEACKLQRQCSFSVSLSGQLYDLNSLQEDQFMPSDTQAFSVGSVCASRTEVYHALKHFKYHLFQHCRTAMEEEKNGEEEPVKETVKRVFTKLEESGWISEQYEKFQDHLNDADYFQEEKLD</sequence>
<keyword evidence="2" id="KW-0472">Membrane</keyword>
<evidence type="ECO:0000256" key="2">
    <source>
        <dbReference type="SAM" id="Phobius"/>
    </source>
</evidence>
<dbReference type="PANTHER" id="PTHR14689">
    <property type="entry name" value="PHORBOL-ESTER_DAG-TYPE DOMAIN-CONTAINING PROTEIN"/>
    <property type="match status" value="1"/>
</dbReference>
<feature type="compositionally biased region" description="Polar residues" evidence="1">
    <location>
        <begin position="57"/>
        <end position="69"/>
    </location>
</feature>
<reference evidence="5" key="1">
    <citation type="submission" date="2018-06" db="EMBL/GenBank/DDBJ databases">
        <title>Genome assembly of Danube salmon.</title>
        <authorList>
            <person name="Macqueen D.J."/>
            <person name="Gundappa M.K."/>
        </authorList>
    </citation>
    <scope>NUCLEOTIDE SEQUENCE [LARGE SCALE GENOMIC DNA]</scope>
</reference>
<name>A0A4W5JKD4_9TELE</name>
<keyword evidence="2" id="KW-0812">Transmembrane</keyword>